<evidence type="ECO:0000313" key="2">
    <source>
        <dbReference type="Proteomes" id="UP000005365"/>
    </source>
</evidence>
<reference evidence="1" key="1">
    <citation type="submission" date="2009-07" db="EMBL/GenBank/DDBJ databases">
        <authorList>
            <person name="Weinstock G."/>
            <person name="Sodergren E."/>
            <person name="Clifton S."/>
            <person name="Fulton L."/>
            <person name="Fulton B."/>
            <person name="Courtney L."/>
            <person name="Fronick C."/>
            <person name="Harrison M."/>
            <person name="Strong C."/>
            <person name="Farmer C."/>
            <person name="Delahaunty K."/>
            <person name="Markovic C."/>
            <person name="Hall O."/>
            <person name="Minx P."/>
            <person name="Tomlinson C."/>
            <person name="Mitreva M."/>
            <person name="Nelson J."/>
            <person name="Hou S."/>
            <person name="Wollam A."/>
            <person name="Pepin K.H."/>
            <person name="Johnson M."/>
            <person name="Bhonagiri V."/>
            <person name="Nash W.E."/>
            <person name="Warren W."/>
            <person name="Chinwalla A."/>
            <person name="Mardis E.R."/>
            <person name="Wilson R.K."/>
        </authorList>
    </citation>
    <scope>NUCLEOTIDE SEQUENCE [LARGE SCALE GENOMIC DNA]</scope>
    <source>
        <strain evidence="1">ATCC 29256</strain>
    </source>
</reference>
<proteinExistence type="predicted"/>
<gene>
    <name evidence="1" type="ORF">NEISICOT_00373</name>
</gene>
<dbReference type="EMBL" id="ACKO02000002">
    <property type="protein sequence ID" value="EET45667.1"/>
    <property type="molecule type" value="Genomic_DNA"/>
</dbReference>
<dbReference type="AlphaFoldDB" id="C6M1J0"/>
<dbReference type="Proteomes" id="UP000005365">
    <property type="component" value="Unassembled WGS sequence"/>
</dbReference>
<keyword evidence="2" id="KW-1185">Reference proteome</keyword>
<comment type="caution">
    <text evidence="1">The sequence shown here is derived from an EMBL/GenBank/DDBJ whole genome shotgun (WGS) entry which is preliminary data.</text>
</comment>
<accession>C6M1J0</accession>
<name>C6M1J0_NEISI</name>
<protein>
    <submittedName>
        <fullName evidence="1">Uncharacterized protein</fullName>
    </submittedName>
</protein>
<sequence>MGFAHKNGEPHTVRHHFCKRHPWAKPALRFCTKSTLLSDDLSHKLGRLKPANQPYCPFGYR</sequence>
<evidence type="ECO:0000313" key="1">
    <source>
        <dbReference type="EMBL" id="EET45667.1"/>
    </source>
</evidence>
<organism evidence="1 2">
    <name type="scientific">Neisseria sicca ATCC 29256</name>
    <dbReference type="NCBI Taxonomy" id="547045"/>
    <lineage>
        <taxon>Bacteria</taxon>
        <taxon>Pseudomonadati</taxon>
        <taxon>Pseudomonadota</taxon>
        <taxon>Betaproteobacteria</taxon>
        <taxon>Neisseriales</taxon>
        <taxon>Neisseriaceae</taxon>
        <taxon>Neisseria</taxon>
    </lineage>
</organism>